<dbReference type="Proteomes" id="UP001432014">
    <property type="component" value="Chromosome"/>
</dbReference>
<evidence type="ECO:0000313" key="2">
    <source>
        <dbReference type="Proteomes" id="UP001432014"/>
    </source>
</evidence>
<name>A0ABZ1WF16_9ACTN</name>
<keyword evidence="2" id="KW-1185">Reference proteome</keyword>
<dbReference type="Gene3D" id="1.20.120.450">
    <property type="entry name" value="dinb family like domain"/>
    <property type="match status" value="1"/>
</dbReference>
<dbReference type="RefSeq" id="WP_329494519.1">
    <property type="nucleotide sequence ID" value="NZ_CP108460.1"/>
</dbReference>
<dbReference type="EMBL" id="CP108482">
    <property type="protein sequence ID" value="WUS59379.1"/>
    <property type="molecule type" value="Genomic_DNA"/>
</dbReference>
<dbReference type="SUPFAM" id="SSF109854">
    <property type="entry name" value="DinB/YfiT-like putative metalloenzymes"/>
    <property type="match status" value="1"/>
</dbReference>
<evidence type="ECO:0000313" key="1">
    <source>
        <dbReference type="EMBL" id="WUS59379.1"/>
    </source>
</evidence>
<organism evidence="1 2">
    <name type="scientific">Kitasatospora herbaricolor</name>
    <dbReference type="NCBI Taxonomy" id="68217"/>
    <lineage>
        <taxon>Bacteria</taxon>
        <taxon>Bacillati</taxon>
        <taxon>Actinomycetota</taxon>
        <taxon>Actinomycetes</taxon>
        <taxon>Kitasatosporales</taxon>
        <taxon>Streptomycetaceae</taxon>
        <taxon>Kitasatospora</taxon>
    </lineage>
</organism>
<reference evidence="1 2" key="1">
    <citation type="submission" date="2022-10" db="EMBL/GenBank/DDBJ databases">
        <title>The complete genomes of actinobacterial strains from the NBC collection.</title>
        <authorList>
            <person name="Joergensen T.S."/>
            <person name="Alvarez Arevalo M."/>
            <person name="Sterndorff E.B."/>
            <person name="Faurdal D."/>
            <person name="Vuksanovic O."/>
            <person name="Mourched A.-S."/>
            <person name="Charusanti P."/>
            <person name="Shaw S."/>
            <person name="Blin K."/>
            <person name="Weber T."/>
        </authorList>
    </citation>
    <scope>NUCLEOTIDE SEQUENCE [LARGE SCALE GENOMIC DNA]</scope>
    <source>
        <strain evidence="1 2">NBC_01247</strain>
    </source>
</reference>
<dbReference type="InterPro" id="IPR034660">
    <property type="entry name" value="DinB/YfiT-like"/>
</dbReference>
<protein>
    <submittedName>
        <fullName evidence="1">DinB family protein</fullName>
    </submittedName>
</protein>
<dbReference type="InterPro" id="IPR007061">
    <property type="entry name" value="MST-like"/>
</dbReference>
<dbReference type="Pfam" id="PF04978">
    <property type="entry name" value="MST"/>
    <property type="match status" value="1"/>
</dbReference>
<accession>A0ABZ1WF16</accession>
<proteinExistence type="predicted"/>
<sequence>MPGHAPPVADEHTALLAFLTQQRQLLRVTAHGLTEEQGWATPSASELSIAGLIKHAARCERGWMKLVLGISTAPQRAADESDAPEFLPAPGETLAGLLADYELATAETDAAVAGIADLGQGVPVPRGVPWFPADVEEWSVRWVLLHLIEETARHGGHADIIRESLDGATLYPLMAAAERWPDPWFEPWEPAEPAAPVG</sequence>
<gene>
    <name evidence="1" type="ORF">OG469_30070</name>
</gene>